<keyword evidence="2" id="KW-1185">Reference proteome</keyword>
<sequence>MDDNSEFTSQNLYGTWEKSQFNPELQLFNVNAFIFKEDGTFEIRGSYRQQDVQIDLGYYSLSTGNYVLNGNKLIFSNLTYFILPPDSDQIYVLLEELIELVPEEGNEMNSFQVEISTNSGKNELTIDYGPCAPNELCLGPQTFYKVRR</sequence>
<proteinExistence type="predicted"/>
<name>A0ABW5B8C5_9BACT</name>
<dbReference type="EMBL" id="JBHUIV010000014">
    <property type="protein sequence ID" value="MFD2201694.1"/>
    <property type="molecule type" value="Genomic_DNA"/>
</dbReference>
<dbReference type="RefSeq" id="WP_380801618.1">
    <property type="nucleotide sequence ID" value="NZ_JBHUIV010000014.1"/>
</dbReference>
<evidence type="ECO:0000313" key="1">
    <source>
        <dbReference type="EMBL" id="MFD2201694.1"/>
    </source>
</evidence>
<evidence type="ECO:0008006" key="3">
    <source>
        <dbReference type="Google" id="ProtNLM"/>
    </source>
</evidence>
<comment type="caution">
    <text evidence="1">The sequence shown here is derived from an EMBL/GenBank/DDBJ whole genome shotgun (WGS) entry which is preliminary data.</text>
</comment>
<gene>
    <name evidence="1" type="ORF">ACFSKV_08960</name>
</gene>
<dbReference type="Proteomes" id="UP001597414">
    <property type="component" value="Unassembled WGS sequence"/>
</dbReference>
<organism evidence="1 2">
    <name type="scientific">Shivajiella indica</name>
    <dbReference type="NCBI Taxonomy" id="872115"/>
    <lineage>
        <taxon>Bacteria</taxon>
        <taxon>Pseudomonadati</taxon>
        <taxon>Bacteroidota</taxon>
        <taxon>Cytophagia</taxon>
        <taxon>Cytophagales</taxon>
        <taxon>Cyclobacteriaceae</taxon>
        <taxon>Shivajiella</taxon>
    </lineage>
</organism>
<protein>
    <recommendedName>
        <fullName evidence="3">Lipocalin-like domain-containing protein</fullName>
    </recommendedName>
</protein>
<reference evidence="2" key="1">
    <citation type="journal article" date="2019" name="Int. J. Syst. Evol. Microbiol.">
        <title>The Global Catalogue of Microorganisms (GCM) 10K type strain sequencing project: providing services to taxonomists for standard genome sequencing and annotation.</title>
        <authorList>
            <consortium name="The Broad Institute Genomics Platform"/>
            <consortium name="The Broad Institute Genome Sequencing Center for Infectious Disease"/>
            <person name="Wu L."/>
            <person name="Ma J."/>
        </authorList>
    </citation>
    <scope>NUCLEOTIDE SEQUENCE [LARGE SCALE GENOMIC DNA]</scope>
    <source>
        <strain evidence="2">KCTC 19812</strain>
    </source>
</reference>
<accession>A0ABW5B8C5</accession>
<evidence type="ECO:0000313" key="2">
    <source>
        <dbReference type="Proteomes" id="UP001597414"/>
    </source>
</evidence>